<keyword evidence="4" id="KW-1185">Reference proteome</keyword>
<feature type="region of interest" description="Disordered" evidence="2">
    <location>
        <begin position="1"/>
        <end position="23"/>
    </location>
</feature>
<evidence type="ECO:0000313" key="3">
    <source>
        <dbReference type="EMBL" id="CAG7610530.1"/>
    </source>
</evidence>
<proteinExistence type="predicted"/>
<gene>
    <name evidence="3" type="primary">scpB</name>
    <name evidence="3" type="ORF">LEUCIP111803_01329</name>
</gene>
<dbReference type="PANTHER" id="PTHR34298:SF2">
    <property type="entry name" value="SEGREGATION AND CONDENSATION PROTEIN B"/>
    <property type="match status" value="1"/>
</dbReference>
<dbReference type="Pfam" id="PF04079">
    <property type="entry name" value="SMC_ScpB"/>
    <property type="match status" value="1"/>
</dbReference>
<sequence length="222" mass="23559">MTDAITAEATPEPTTEPMTGQATEPTAIDPELARARETHTVEQQIEALLLVADEPVSAVGLATAVDRPVREVRRAVETLVADYDGDGPGTARRGFELREVAGGYRFYVRSSLDPVVADFVQQQSPARLSQAALETLAVIAYRQPISRGAIASVRAVNVDSVVRTLVGRGLIAEVGHDAETGAILYGTDDALLGHLGIASLDELPPIAPMLDDPTDGFDGEQF</sequence>
<dbReference type="EMBL" id="CAJVAP010000012">
    <property type="protein sequence ID" value="CAG7610530.1"/>
    <property type="molecule type" value="Genomic_DNA"/>
</dbReference>
<name>A0A916JWY0_9MICO</name>
<dbReference type="AlphaFoldDB" id="A0A916JWY0"/>
<accession>A0A916JWY0</accession>
<organism evidence="3 4">
    <name type="scientific">Leucobacter soli</name>
    <dbReference type="NCBI Taxonomy" id="2812850"/>
    <lineage>
        <taxon>Bacteria</taxon>
        <taxon>Bacillati</taxon>
        <taxon>Actinomycetota</taxon>
        <taxon>Actinomycetes</taxon>
        <taxon>Micrococcales</taxon>
        <taxon>Microbacteriaceae</taxon>
        <taxon>Leucobacter</taxon>
    </lineage>
</organism>
<evidence type="ECO:0000313" key="4">
    <source>
        <dbReference type="Proteomes" id="UP000693892"/>
    </source>
</evidence>
<feature type="compositionally biased region" description="Low complexity" evidence="2">
    <location>
        <begin position="1"/>
        <end position="19"/>
    </location>
</feature>
<evidence type="ECO:0000256" key="2">
    <source>
        <dbReference type="SAM" id="MobiDB-lite"/>
    </source>
</evidence>
<evidence type="ECO:0000256" key="1">
    <source>
        <dbReference type="ARBA" id="ARBA00022490"/>
    </source>
</evidence>
<dbReference type="Proteomes" id="UP000693892">
    <property type="component" value="Unassembled WGS sequence"/>
</dbReference>
<keyword evidence="1" id="KW-0963">Cytoplasm</keyword>
<dbReference type="PANTHER" id="PTHR34298">
    <property type="entry name" value="SEGREGATION AND CONDENSATION PROTEIN B"/>
    <property type="match status" value="1"/>
</dbReference>
<dbReference type="NCBIfam" id="TIGR00281">
    <property type="entry name" value="SMC-Scp complex subunit ScpB"/>
    <property type="match status" value="1"/>
</dbReference>
<dbReference type="InterPro" id="IPR005234">
    <property type="entry name" value="ScpB_csome_segregation"/>
</dbReference>
<protein>
    <submittedName>
        <fullName evidence="3">Segregation and condensation protein B</fullName>
    </submittedName>
</protein>
<dbReference type="GO" id="GO:0051304">
    <property type="term" value="P:chromosome separation"/>
    <property type="evidence" value="ECO:0007669"/>
    <property type="project" value="InterPro"/>
</dbReference>
<comment type="caution">
    <text evidence="3">The sequence shown here is derived from an EMBL/GenBank/DDBJ whole genome shotgun (WGS) entry which is preliminary data.</text>
</comment>
<reference evidence="3" key="1">
    <citation type="submission" date="2021-06" db="EMBL/GenBank/DDBJ databases">
        <authorList>
            <person name="Criscuolo A."/>
        </authorList>
    </citation>
    <scope>NUCLEOTIDE SEQUENCE</scope>
    <source>
        <strain evidence="3">CIP111803</strain>
    </source>
</reference>